<dbReference type="SUPFAM" id="SSF47473">
    <property type="entry name" value="EF-hand"/>
    <property type="match status" value="1"/>
</dbReference>
<proteinExistence type="predicted"/>
<protein>
    <submittedName>
        <fullName evidence="1">Uncharacterized protein</fullName>
    </submittedName>
</protein>
<evidence type="ECO:0000313" key="1">
    <source>
        <dbReference type="EMBL" id="CAK9214337.1"/>
    </source>
</evidence>
<dbReference type="Proteomes" id="UP001497512">
    <property type="component" value="Chromosome 2"/>
</dbReference>
<evidence type="ECO:0000313" key="2">
    <source>
        <dbReference type="Proteomes" id="UP001497512"/>
    </source>
</evidence>
<organism evidence="1 2">
    <name type="scientific">Sphagnum troendelagicum</name>
    <dbReference type="NCBI Taxonomy" id="128251"/>
    <lineage>
        <taxon>Eukaryota</taxon>
        <taxon>Viridiplantae</taxon>
        <taxon>Streptophyta</taxon>
        <taxon>Embryophyta</taxon>
        <taxon>Bryophyta</taxon>
        <taxon>Sphagnophytina</taxon>
        <taxon>Sphagnopsida</taxon>
        <taxon>Sphagnales</taxon>
        <taxon>Sphagnaceae</taxon>
        <taxon>Sphagnum</taxon>
    </lineage>
</organism>
<keyword evidence="2" id="KW-1185">Reference proteome</keyword>
<accession>A0ABP0U6W3</accession>
<sequence length="165" mass="18901">MGYTNWLRVHGKLLRPDLSKEQHLELKECFELLDTSGSGKYFKPLSFCAGWILMPELMTAFHVLGMDVKQAEVNAIMAEARRGPSAEYSLPFCFLAQAYRRKKLIEAVMKGNKATIERIKYRTFAADMERQALKDEAAGKSKQVRGQLNNVIDEFKTLFTIYKVN</sequence>
<reference evidence="1" key="1">
    <citation type="submission" date="2024-02" db="EMBL/GenBank/DDBJ databases">
        <authorList>
            <consortium name="ELIXIR-Norway"/>
            <consortium name="Elixir Norway"/>
        </authorList>
    </citation>
    <scope>NUCLEOTIDE SEQUENCE</scope>
</reference>
<name>A0ABP0U6W3_9BRYO</name>
<dbReference type="EMBL" id="OZ019894">
    <property type="protein sequence ID" value="CAK9214337.1"/>
    <property type="molecule type" value="Genomic_DNA"/>
</dbReference>
<dbReference type="Gene3D" id="1.10.238.10">
    <property type="entry name" value="EF-hand"/>
    <property type="match status" value="1"/>
</dbReference>
<gene>
    <name evidence="1" type="ORF">CSSPTR1EN2_LOCUS12181</name>
</gene>
<dbReference type="InterPro" id="IPR011992">
    <property type="entry name" value="EF-hand-dom_pair"/>
</dbReference>